<dbReference type="PANTHER" id="PTHR43236:SF2">
    <property type="entry name" value="BLL0069 PROTEIN"/>
    <property type="match status" value="1"/>
</dbReference>
<dbReference type="InterPro" id="IPR052345">
    <property type="entry name" value="Rad_response_metalloprotease"/>
</dbReference>
<keyword evidence="4" id="KW-1185">Reference proteome</keyword>
<protein>
    <submittedName>
        <fullName evidence="3">ImmA/IrrE family metallo-endopeptidase</fullName>
    </submittedName>
</protein>
<dbReference type="InterPro" id="IPR010359">
    <property type="entry name" value="IrrE_HExxH"/>
</dbReference>
<name>A0ABS2FLG5_9CLOT</name>
<dbReference type="InterPro" id="IPR040496">
    <property type="entry name" value="MID_pPIWI_RE"/>
</dbReference>
<evidence type="ECO:0000259" key="1">
    <source>
        <dbReference type="Pfam" id="PF06114"/>
    </source>
</evidence>
<feature type="domain" description="IrrE N-terminal-like" evidence="1">
    <location>
        <begin position="89"/>
        <end position="190"/>
    </location>
</feature>
<gene>
    <name evidence="3" type="ORF">H6A19_15935</name>
</gene>
<evidence type="ECO:0000313" key="4">
    <source>
        <dbReference type="Proteomes" id="UP000767334"/>
    </source>
</evidence>
<evidence type="ECO:0000313" key="3">
    <source>
        <dbReference type="EMBL" id="MBM6820807.1"/>
    </source>
</evidence>
<proteinExistence type="predicted"/>
<dbReference type="Pfam" id="PF06114">
    <property type="entry name" value="Peptidase_M78"/>
    <property type="match status" value="1"/>
</dbReference>
<dbReference type="Gene3D" id="1.10.10.2910">
    <property type="match status" value="1"/>
</dbReference>
<dbReference type="EMBL" id="JACJLL010000170">
    <property type="protein sequence ID" value="MBM6820807.1"/>
    <property type="molecule type" value="Genomic_DNA"/>
</dbReference>
<evidence type="ECO:0000259" key="2">
    <source>
        <dbReference type="Pfam" id="PF18157"/>
    </source>
</evidence>
<sequence>MRRYTNEQLEEIASVELEKAKKYKGLYNKDLINIDLFAEVYLGLEIEYKELLDTKKLAMLVMDPMKVVARIDSEDENEEEMLEIVAVQGKTILINLNESNNRNEGGLRFSIAHEIAHWILHRFYLESEISDDIEVEANYLAAALLMPKEKFKQEIELLRLENDKYKGEEWIINKLAEKFNVSKTSARIRMECIMGKSQNKSSQSCVHNKEDKPKKTKSAAVTNYTCLNQQLSYEITEEFLKESYVYENNINKSFIDLYEKIRKIAKDKDIEQWKIETLLNSPKKISQLEPYQFIAFNECRNKFYSLDMLSKGQIIQINSRFKKQIEKFVSNNLEVFNEAKLELDKLDFSVEESKRVSLNDIDFNEELISMKILRDISSKNFEYDGKIIDFLPCYNVTTGIEVISDLIEDNELKDVIRRYSFVIQPNIVEYRNKKYFEPKIVLRRFISSILTEDSLGTQFRSESNKYIDLNRTIFIKCDDKFITVRIAKKKELEEDEAIKIRPYYKDYFIFKEIKENMDIGIENINSALFAEKANPDILIAYHTSMKYDADTKMGVGVHSNDKVLIKNHILKSCEKLKLIEPIECIVANKKDFINISGSATDQGKLKLDKVFVKNNLNEVNLYVFRIANSKFKLEDYIRRFIEHPSIIKKEKYKEEPNIEKINNNQYSIKLYNKTIIFNIIEIISDKIAGRKIAENENYEDRKKIILNAVGQVKENSIAIVLIDDLRKSPKVDSKNIIRLALNSIGIVNQFIIDDVGAENKTDEDRDNAFDNKTRAAMLDLLNDIGFVNASGVIKDKVIYSFWVYRIGKKDNKNKYIPFIIRTNFNDIEFMILEGNECYEWIPLFKANSAISSLGSWLNSSGDIEELTQEEVINEIIEEINEDSREKIVIVSHENNFDNNLFENKFKEFINASVVMTNISETEVIQYHKKAGNTGITSCIYKIDDNYYRSYGQKVIGMKQNASLYKKDDLGNEYKHRNLLDIKILKSNINNNILAEIIHRLRLPLTNNIHANMDILTEHLSSFERHIEGSITKK</sequence>
<organism evidence="3 4">
    <name type="scientific">Clostridium saudiense</name>
    <dbReference type="NCBI Taxonomy" id="1414720"/>
    <lineage>
        <taxon>Bacteria</taxon>
        <taxon>Bacillati</taxon>
        <taxon>Bacillota</taxon>
        <taxon>Clostridia</taxon>
        <taxon>Eubacteriales</taxon>
        <taxon>Clostridiaceae</taxon>
        <taxon>Clostridium</taxon>
    </lineage>
</organism>
<dbReference type="RefSeq" id="WP_204572720.1">
    <property type="nucleotide sequence ID" value="NZ_JACJLL010000170.1"/>
</dbReference>
<dbReference type="Pfam" id="PF18157">
    <property type="entry name" value="MID_pPIWI_RE"/>
    <property type="match status" value="1"/>
</dbReference>
<feature type="domain" description="Prokaryotic pPIWI-RE MID" evidence="2">
    <location>
        <begin position="685"/>
        <end position="788"/>
    </location>
</feature>
<reference evidence="3 4" key="1">
    <citation type="journal article" date="2021" name="Sci. Rep.">
        <title>The distribution of antibiotic resistance genes in chicken gut microbiota commensals.</title>
        <authorList>
            <person name="Juricova H."/>
            <person name="Matiasovicova J."/>
            <person name="Kubasova T."/>
            <person name="Cejkova D."/>
            <person name="Rychlik I."/>
        </authorList>
    </citation>
    <scope>NUCLEOTIDE SEQUENCE [LARGE SCALE GENOMIC DNA]</scope>
    <source>
        <strain evidence="3 4">An435</strain>
    </source>
</reference>
<dbReference type="Proteomes" id="UP000767334">
    <property type="component" value="Unassembled WGS sequence"/>
</dbReference>
<comment type="caution">
    <text evidence="3">The sequence shown here is derived from an EMBL/GenBank/DDBJ whole genome shotgun (WGS) entry which is preliminary data.</text>
</comment>
<dbReference type="PANTHER" id="PTHR43236">
    <property type="entry name" value="ANTITOXIN HIGA1"/>
    <property type="match status" value="1"/>
</dbReference>
<accession>A0ABS2FLG5</accession>